<evidence type="ECO:0000259" key="1">
    <source>
        <dbReference type="Pfam" id="PF22818"/>
    </source>
</evidence>
<feature type="domain" description="ApeI dehydratase-like" evidence="1">
    <location>
        <begin position="26"/>
        <end position="111"/>
    </location>
</feature>
<reference evidence="2" key="1">
    <citation type="submission" date="2018-01" db="EMBL/GenBank/DDBJ databases">
        <authorList>
            <person name="Regsiter A."/>
            <person name="William W."/>
        </authorList>
    </citation>
    <scope>NUCLEOTIDE SEQUENCE</scope>
    <source>
        <strain evidence="2">TRIP AH-1</strain>
    </source>
</reference>
<dbReference type="Pfam" id="PF22818">
    <property type="entry name" value="ApeI-like"/>
    <property type="match status" value="1"/>
</dbReference>
<accession>A0A445MZB1</accession>
<dbReference type="InterPro" id="IPR054545">
    <property type="entry name" value="ApeI-like"/>
</dbReference>
<organism evidence="2">
    <name type="scientific">uncultured Desulfobacterium sp</name>
    <dbReference type="NCBI Taxonomy" id="201089"/>
    <lineage>
        <taxon>Bacteria</taxon>
        <taxon>Pseudomonadati</taxon>
        <taxon>Thermodesulfobacteriota</taxon>
        <taxon>Desulfobacteria</taxon>
        <taxon>Desulfobacterales</taxon>
        <taxon>Desulfobacteriaceae</taxon>
        <taxon>Desulfobacterium</taxon>
        <taxon>environmental samples</taxon>
    </lineage>
</organism>
<evidence type="ECO:0000313" key="2">
    <source>
        <dbReference type="EMBL" id="SPD74816.1"/>
    </source>
</evidence>
<proteinExistence type="predicted"/>
<sequence length="128" mass="14117">MYISLSLFKRLSMSWHSIRELSLSASNEISASVETGLDSPWFSGHFPGDPILPGIAQLAMVFEAIEQGCDRKFTVSGVRRVKFRQIVRPDVHMRVVVAPLGNYSYSFRLMAAGEPACKGIIEVSPANS</sequence>
<dbReference type="AlphaFoldDB" id="A0A445MZB1"/>
<gene>
    <name evidence="2" type="ORF">PITCH_A350025</name>
</gene>
<name>A0A445MZB1_9BACT</name>
<dbReference type="InterPro" id="IPR029069">
    <property type="entry name" value="HotDog_dom_sf"/>
</dbReference>
<protein>
    <submittedName>
        <fullName evidence="2">Putative FabA-like domain protein</fullName>
    </submittedName>
</protein>
<dbReference type="EMBL" id="OJIN01000176">
    <property type="protein sequence ID" value="SPD74816.1"/>
    <property type="molecule type" value="Genomic_DNA"/>
</dbReference>
<dbReference type="GO" id="GO:0016829">
    <property type="term" value="F:lyase activity"/>
    <property type="evidence" value="ECO:0007669"/>
    <property type="project" value="UniProtKB-KW"/>
</dbReference>
<dbReference type="SUPFAM" id="SSF54637">
    <property type="entry name" value="Thioesterase/thiol ester dehydrase-isomerase"/>
    <property type="match status" value="1"/>
</dbReference>
<dbReference type="Gene3D" id="3.10.129.10">
    <property type="entry name" value="Hotdog Thioesterase"/>
    <property type="match status" value="1"/>
</dbReference>